<gene>
    <name evidence="1" type="ORF">GLW04_20220</name>
</gene>
<accession>A0A845E7U5</accession>
<name>A0A845E7U5_9BACI</name>
<proteinExistence type="predicted"/>
<evidence type="ECO:0000313" key="1">
    <source>
        <dbReference type="EMBL" id="MYL22187.1"/>
    </source>
</evidence>
<dbReference type="InterPro" id="IPR011009">
    <property type="entry name" value="Kinase-like_dom_sf"/>
</dbReference>
<keyword evidence="1" id="KW-0418">Kinase</keyword>
<dbReference type="EMBL" id="WMET01000123">
    <property type="protein sequence ID" value="MYL22187.1"/>
    <property type="molecule type" value="Genomic_DNA"/>
</dbReference>
<dbReference type="Proteomes" id="UP000460949">
    <property type="component" value="Unassembled WGS sequence"/>
</dbReference>
<keyword evidence="1" id="KW-0808">Transferase</keyword>
<feature type="non-terminal residue" evidence="1">
    <location>
        <position position="49"/>
    </location>
</feature>
<sequence>MAVFTPLSDAQVAAFLDKFDVGRFTALQGVAGGTENSTFFVTTDRRELV</sequence>
<reference evidence="1 2" key="1">
    <citation type="submission" date="2019-11" db="EMBL/GenBank/DDBJ databases">
        <title>Genome sequences of 17 halophilic strains isolated from different environments.</title>
        <authorList>
            <person name="Furrow R.E."/>
        </authorList>
    </citation>
    <scope>NUCLEOTIDE SEQUENCE [LARGE SCALE GENOMIC DNA]</scope>
    <source>
        <strain evidence="1 2">22511_23_Filter</strain>
    </source>
</reference>
<comment type="caution">
    <text evidence="1">The sequence shown here is derived from an EMBL/GenBank/DDBJ whole genome shotgun (WGS) entry which is preliminary data.</text>
</comment>
<organism evidence="1 2">
    <name type="scientific">Halobacillus litoralis</name>
    <dbReference type="NCBI Taxonomy" id="45668"/>
    <lineage>
        <taxon>Bacteria</taxon>
        <taxon>Bacillati</taxon>
        <taxon>Bacillota</taxon>
        <taxon>Bacilli</taxon>
        <taxon>Bacillales</taxon>
        <taxon>Bacillaceae</taxon>
        <taxon>Halobacillus</taxon>
    </lineage>
</organism>
<evidence type="ECO:0000313" key="2">
    <source>
        <dbReference type="Proteomes" id="UP000460949"/>
    </source>
</evidence>
<dbReference type="Gene3D" id="3.30.200.20">
    <property type="entry name" value="Phosphorylase Kinase, domain 1"/>
    <property type="match status" value="1"/>
</dbReference>
<dbReference type="SUPFAM" id="SSF56112">
    <property type="entry name" value="Protein kinase-like (PK-like)"/>
    <property type="match status" value="1"/>
</dbReference>
<dbReference type="GO" id="GO:0016301">
    <property type="term" value="F:kinase activity"/>
    <property type="evidence" value="ECO:0007669"/>
    <property type="project" value="UniProtKB-KW"/>
</dbReference>
<protein>
    <submittedName>
        <fullName evidence="1">Homoserine kinase</fullName>
    </submittedName>
</protein>
<dbReference type="AlphaFoldDB" id="A0A845E7U5"/>